<evidence type="ECO:0000313" key="6">
    <source>
        <dbReference type="Proteomes" id="UP000637628"/>
    </source>
</evidence>
<dbReference type="RefSeq" id="WP_203726513.1">
    <property type="nucleotide sequence ID" value="NZ_BAAATX010000003.1"/>
</dbReference>
<dbReference type="InterPro" id="IPR015510">
    <property type="entry name" value="PGRP"/>
</dbReference>
<dbReference type="Pfam" id="PF01510">
    <property type="entry name" value="Amidase_2"/>
    <property type="match status" value="1"/>
</dbReference>
<dbReference type="InterPro" id="IPR036505">
    <property type="entry name" value="Amidase/PGRP_sf"/>
</dbReference>
<accession>A0ABQ3YTU1</accession>
<sequence>MNRQLAIGIGTSVALLAAGGAAIVVAWPDNTTPAIAGGITAMPPEPHPEPPSIAATLSTLDIAPADLTTAVLDVPERSAKPFSLVGITWTDPKAAPSGVVEVRTRSLTTGKWSGWQKLETGEGGADPGTEGSTQVRGATEPVWVGASNGVAARIRPSGGKSATALPAGLRLDMIDPGKAGGRGGGEPDPSASSPSEPSSEPATTDPTSAPTTAPTTESTTTTAPTTAPTTTAATTTPTTAPTTILPMPSSTAPIVAALPSYVSRSAWSADETLVTTTISVASEVRVVFVHHTAESNNYSCTDSAAIVRAIQKYHVKSNGWSDIGYNFLVDKCGTLFEGRRGGVTKPIIGAHTYGFNTYSAGIAVLGNYSTTDSPGPAEKTIAQVAAARLGAYQYNPATTGQLTENAPDGKFPQGQVVTFQRISGHRDGVATECPGNNLYARLPAIRAEAVNVVSGLTAQPFGGGSLVSGVYYARGTVTVNWSVNTPASLLSRFDLLLDGKVAGTAGPAARSAALSLPAGSHTVAVRAVQLYGATATTAAAKVFGDVTAPTFPGTPGVVLRGGTYSATYAPVTMTFRAADNVRVGSLAATAPAKATLAATATSWNTGVRPSAATTFMVTARDWAGNARTASVVRKAVPVAETGAKRAGTWTARAGSSYLSGKALAATKANAKLTYTFTGRSAALLFSQGTKTGKAAVYLDGKKIATIDTKRSATAYRQALWVRSLTPGKHTVAVVALGTSGRPTVVADGLVYLP</sequence>
<evidence type="ECO:0000313" key="5">
    <source>
        <dbReference type="EMBL" id="GIE00909.1"/>
    </source>
</evidence>
<feature type="compositionally biased region" description="Low complexity" evidence="2">
    <location>
        <begin position="187"/>
        <end position="243"/>
    </location>
</feature>
<organism evidence="5 6">
    <name type="scientific">Paractinoplanes durhamensis</name>
    <dbReference type="NCBI Taxonomy" id="113563"/>
    <lineage>
        <taxon>Bacteria</taxon>
        <taxon>Bacillati</taxon>
        <taxon>Actinomycetota</taxon>
        <taxon>Actinomycetes</taxon>
        <taxon>Micromonosporales</taxon>
        <taxon>Micromonosporaceae</taxon>
        <taxon>Paractinoplanes</taxon>
    </lineage>
</organism>
<evidence type="ECO:0008006" key="7">
    <source>
        <dbReference type="Google" id="ProtNLM"/>
    </source>
</evidence>
<comment type="similarity">
    <text evidence="1">Belongs to the N-acetylmuramoyl-L-alanine amidase 2 family.</text>
</comment>
<dbReference type="InterPro" id="IPR006619">
    <property type="entry name" value="PGRP_domain_met/bac"/>
</dbReference>
<feature type="region of interest" description="Disordered" evidence="2">
    <location>
        <begin position="116"/>
        <end position="248"/>
    </location>
</feature>
<dbReference type="Gene3D" id="2.60.40.10">
    <property type="entry name" value="Immunoglobulins"/>
    <property type="match status" value="1"/>
</dbReference>
<dbReference type="SMART" id="SM00644">
    <property type="entry name" value="Ami_2"/>
    <property type="match status" value="1"/>
</dbReference>
<gene>
    <name evidence="5" type="ORF">Adu01nite_22590</name>
</gene>
<evidence type="ECO:0000256" key="2">
    <source>
        <dbReference type="SAM" id="MobiDB-lite"/>
    </source>
</evidence>
<feature type="domain" description="Peptidoglycan recognition protein family" evidence="4">
    <location>
        <begin position="259"/>
        <end position="403"/>
    </location>
</feature>
<dbReference type="Proteomes" id="UP000637628">
    <property type="component" value="Unassembled WGS sequence"/>
</dbReference>
<dbReference type="EMBL" id="BOML01000019">
    <property type="protein sequence ID" value="GIE00909.1"/>
    <property type="molecule type" value="Genomic_DNA"/>
</dbReference>
<dbReference type="InterPro" id="IPR013783">
    <property type="entry name" value="Ig-like_fold"/>
</dbReference>
<protein>
    <recommendedName>
        <fullName evidence="7">N-acetylmuramoyl-L-alanine amidase</fullName>
    </recommendedName>
</protein>
<dbReference type="Gene3D" id="3.40.80.10">
    <property type="entry name" value="Peptidoglycan recognition protein-like"/>
    <property type="match status" value="1"/>
</dbReference>
<dbReference type="CDD" id="cd06583">
    <property type="entry name" value="PGRP"/>
    <property type="match status" value="1"/>
</dbReference>
<evidence type="ECO:0000259" key="4">
    <source>
        <dbReference type="SMART" id="SM00701"/>
    </source>
</evidence>
<reference evidence="5 6" key="1">
    <citation type="submission" date="2021-01" db="EMBL/GenBank/DDBJ databases">
        <title>Whole genome shotgun sequence of Actinoplanes durhamensis NBRC 14914.</title>
        <authorList>
            <person name="Komaki H."/>
            <person name="Tamura T."/>
        </authorList>
    </citation>
    <scope>NUCLEOTIDE SEQUENCE [LARGE SCALE GENOMIC DNA]</scope>
    <source>
        <strain evidence="5 6">NBRC 14914</strain>
    </source>
</reference>
<feature type="domain" description="N-acetylmuramoyl-L-alanine amidase" evidence="3">
    <location>
        <begin position="275"/>
        <end position="435"/>
    </location>
</feature>
<name>A0ABQ3YTU1_9ACTN</name>
<dbReference type="Gene3D" id="2.60.120.260">
    <property type="entry name" value="Galactose-binding domain-like"/>
    <property type="match status" value="1"/>
</dbReference>
<proteinExistence type="inferred from homology"/>
<comment type="caution">
    <text evidence="5">The sequence shown here is derived from an EMBL/GenBank/DDBJ whole genome shotgun (WGS) entry which is preliminary data.</text>
</comment>
<keyword evidence="6" id="KW-1185">Reference proteome</keyword>
<dbReference type="InterPro" id="IPR002502">
    <property type="entry name" value="Amidase_domain"/>
</dbReference>
<dbReference type="PANTHER" id="PTHR11022">
    <property type="entry name" value="PEPTIDOGLYCAN RECOGNITION PROTEIN"/>
    <property type="match status" value="1"/>
</dbReference>
<dbReference type="SMART" id="SM00701">
    <property type="entry name" value="PGRP"/>
    <property type="match status" value="1"/>
</dbReference>
<dbReference type="SUPFAM" id="SSF55846">
    <property type="entry name" value="N-acetylmuramoyl-L-alanine amidase-like"/>
    <property type="match status" value="1"/>
</dbReference>
<evidence type="ECO:0000259" key="3">
    <source>
        <dbReference type="SMART" id="SM00644"/>
    </source>
</evidence>
<dbReference type="PANTHER" id="PTHR11022:SF41">
    <property type="entry name" value="PEPTIDOGLYCAN-RECOGNITION PROTEIN LC-RELATED"/>
    <property type="match status" value="1"/>
</dbReference>
<evidence type="ECO:0000256" key="1">
    <source>
        <dbReference type="ARBA" id="ARBA00007553"/>
    </source>
</evidence>